<dbReference type="GO" id="GO:0005737">
    <property type="term" value="C:cytoplasm"/>
    <property type="evidence" value="ECO:0007669"/>
    <property type="project" value="UniProtKB-SubCell"/>
</dbReference>
<evidence type="ECO:0000256" key="1">
    <source>
        <dbReference type="ARBA" id="ARBA00006100"/>
    </source>
</evidence>
<dbReference type="InterPro" id="IPR034505">
    <property type="entry name" value="Coproporphyrinogen-III_oxidase"/>
</dbReference>
<keyword evidence="2" id="KW-0349">Heme</keyword>
<dbReference type="InterPro" id="IPR023404">
    <property type="entry name" value="rSAM_horseshoe"/>
</dbReference>
<keyword evidence="2" id="KW-0411">Iron-sulfur</keyword>
<dbReference type="Pfam" id="PF06969">
    <property type="entry name" value="HemN_C"/>
    <property type="match status" value="1"/>
</dbReference>
<dbReference type="KEGG" id="pbas:SMSP2_01627"/>
<reference evidence="5" key="1">
    <citation type="submission" date="2017-02" db="EMBL/GenBank/DDBJ databases">
        <title>Comparative genomics and description of representatives of a novel lineage of planctomycetes thriving in anoxic sediments.</title>
        <authorList>
            <person name="Spring S."/>
            <person name="Bunk B."/>
            <person name="Sproer C."/>
        </authorList>
    </citation>
    <scope>NUCLEOTIDE SEQUENCE [LARGE SCALE GENOMIC DNA]</scope>
    <source>
        <strain evidence="5">SM-Chi-D1</strain>
    </source>
</reference>
<dbReference type="SMART" id="SM00729">
    <property type="entry name" value="Elp3"/>
    <property type="match status" value="1"/>
</dbReference>
<feature type="domain" description="Radical SAM core" evidence="3">
    <location>
        <begin position="1"/>
        <end position="220"/>
    </location>
</feature>
<keyword evidence="2" id="KW-0143">Chaperone</keyword>
<keyword evidence="2" id="KW-0004">4Fe-4S</keyword>
<gene>
    <name evidence="4" type="primary">hemN</name>
    <name evidence="4" type="ORF">SMSP2_01627</name>
</gene>
<protein>
    <recommendedName>
        <fullName evidence="2">Heme chaperone HemW</fullName>
    </recommendedName>
</protein>
<sequence length="363" mass="40434">MYCGFYSVPVSQMDGEEFALLQKRYISAVLKELDQYNLKNGSVRTVYIGGGSPSILGIDTVSVLLDGIAGRLGEVSEFTFEANPGQIDAEYCSVLLNHGVNRLSIGVQSFNDKELRYLGRPYPPQTALEALAAARESGFSNVSIDLIFAIPQTCKEDWQAGIEKAIAAGVEHISAYSLSYDRGSRLYDRLKKGEITVIDEETDRWMYEFAIDRLQEAGYRQYEISNFAKTGFECEHNIVYWKNTGYIGIGAGAASFYNGARYHNPDNIERYLKRIESGGSGASTFRAVSGSDFASETAVLNLRLRRGVVLEEYKSLTGMDFRDLYSGRIDMHMKNGNIEQTHAGYRLTREALAVADNILCDFC</sequence>
<dbReference type="GO" id="GO:0004109">
    <property type="term" value="F:coproporphyrinogen oxidase activity"/>
    <property type="evidence" value="ECO:0007669"/>
    <property type="project" value="InterPro"/>
</dbReference>
<dbReference type="Pfam" id="PF04055">
    <property type="entry name" value="Radical_SAM"/>
    <property type="match status" value="1"/>
</dbReference>
<evidence type="ECO:0000313" key="5">
    <source>
        <dbReference type="Proteomes" id="UP000188181"/>
    </source>
</evidence>
<organism evidence="4 5">
    <name type="scientific">Limihaloglobus sulfuriphilus</name>
    <dbReference type="NCBI Taxonomy" id="1851148"/>
    <lineage>
        <taxon>Bacteria</taxon>
        <taxon>Pseudomonadati</taxon>
        <taxon>Planctomycetota</taxon>
        <taxon>Phycisphaerae</taxon>
        <taxon>Sedimentisphaerales</taxon>
        <taxon>Sedimentisphaeraceae</taxon>
        <taxon>Limihaloglobus</taxon>
    </lineage>
</organism>
<keyword evidence="4" id="KW-0560">Oxidoreductase</keyword>
<dbReference type="STRING" id="1851148.SMSP2_01627"/>
<dbReference type="InterPro" id="IPR004559">
    <property type="entry name" value="HemW-like"/>
</dbReference>
<evidence type="ECO:0000313" key="4">
    <source>
        <dbReference type="EMBL" id="AQQ71257.1"/>
    </source>
</evidence>
<dbReference type="EMBL" id="CP019646">
    <property type="protein sequence ID" value="AQQ71257.1"/>
    <property type="molecule type" value="Genomic_DNA"/>
</dbReference>
<proteinExistence type="inferred from homology"/>
<name>A0A1Q2MG25_9BACT</name>
<dbReference type="NCBIfam" id="TIGR00539">
    <property type="entry name" value="hemN_rel"/>
    <property type="match status" value="1"/>
</dbReference>
<keyword evidence="2" id="KW-0408">Iron</keyword>
<evidence type="ECO:0000256" key="2">
    <source>
        <dbReference type="RuleBase" id="RU364116"/>
    </source>
</evidence>
<dbReference type="InterPro" id="IPR006638">
    <property type="entry name" value="Elp3/MiaA/NifB-like_rSAM"/>
</dbReference>
<keyword evidence="2" id="KW-0949">S-adenosyl-L-methionine</keyword>
<dbReference type="GO" id="GO:0051539">
    <property type="term" value="F:4 iron, 4 sulfur cluster binding"/>
    <property type="evidence" value="ECO:0007669"/>
    <property type="project" value="UniProtKB-UniRule"/>
</dbReference>
<dbReference type="PANTHER" id="PTHR13932:SF5">
    <property type="entry name" value="RADICAL S-ADENOSYL METHIONINE DOMAIN-CONTAINING PROTEIN 1, MITOCHONDRIAL"/>
    <property type="match status" value="1"/>
</dbReference>
<dbReference type="SUPFAM" id="SSF102114">
    <property type="entry name" value="Radical SAM enzymes"/>
    <property type="match status" value="1"/>
</dbReference>
<keyword evidence="2" id="KW-0963">Cytoplasm</keyword>
<keyword evidence="2" id="KW-0479">Metal-binding</keyword>
<keyword evidence="5" id="KW-1185">Reference proteome</keyword>
<comment type="similarity">
    <text evidence="1">Belongs to the anaerobic coproporphyrinogen-III oxidase family. HemW subfamily.</text>
</comment>
<comment type="subcellular location">
    <subcellularLocation>
        <location evidence="2">Cytoplasm</location>
    </subcellularLocation>
</comment>
<comment type="function">
    <text evidence="2">Probably acts as a heme chaperone, transferring heme to an unknown acceptor. Binds one molecule of heme per monomer, possibly covalently. Binds 1 [4Fe-4S] cluster. The cluster is coordinated with 3 cysteines and an exchangeable S-adenosyl-L-methionine.</text>
</comment>
<dbReference type="Gene3D" id="3.80.30.20">
    <property type="entry name" value="tm_1862 like domain"/>
    <property type="match status" value="1"/>
</dbReference>
<dbReference type="GO" id="GO:0006779">
    <property type="term" value="P:porphyrin-containing compound biosynthetic process"/>
    <property type="evidence" value="ECO:0007669"/>
    <property type="project" value="InterPro"/>
</dbReference>
<dbReference type="InterPro" id="IPR007197">
    <property type="entry name" value="rSAM"/>
</dbReference>
<dbReference type="PANTHER" id="PTHR13932">
    <property type="entry name" value="COPROPORPHYRINIGEN III OXIDASE"/>
    <property type="match status" value="1"/>
</dbReference>
<dbReference type="InterPro" id="IPR010723">
    <property type="entry name" value="HemN_C"/>
</dbReference>
<dbReference type="PROSITE" id="PS51918">
    <property type="entry name" value="RADICAL_SAM"/>
    <property type="match status" value="1"/>
</dbReference>
<accession>A0A1Q2MG25</accession>
<evidence type="ECO:0000259" key="3">
    <source>
        <dbReference type="PROSITE" id="PS51918"/>
    </source>
</evidence>
<dbReference type="AlphaFoldDB" id="A0A1Q2MG25"/>
<dbReference type="GO" id="GO:0046872">
    <property type="term" value="F:metal ion binding"/>
    <property type="evidence" value="ECO:0007669"/>
    <property type="project" value="UniProtKB-UniRule"/>
</dbReference>
<dbReference type="OrthoDB" id="9808022at2"/>
<dbReference type="InterPro" id="IPR058240">
    <property type="entry name" value="rSAM_sf"/>
</dbReference>
<dbReference type="Proteomes" id="UP000188181">
    <property type="component" value="Chromosome"/>
</dbReference>